<dbReference type="EMBL" id="JBHFLD010000100">
    <property type="protein sequence ID" value="MFB2717983.1"/>
    <property type="molecule type" value="Genomic_DNA"/>
</dbReference>
<proteinExistence type="predicted"/>
<evidence type="ECO:0000313" key="3">
    <source>
        <dbReference type="Proteomes" id="UP001576762"/>
    </source>
</evidence>
<accession>A0ABV4WCS8</accession>
<dbReference type="Proteomes" id="UP001576762">
    <property type="component" value="Unassembled WGS sequence"/>
</dbReference>
<sequence>AVNRTPKAYRFWFPPLRSGAGYLSVIQPRHTMTHDLLLSFLSGVGVTLVGALVVHLLQRSEARKHRISEVQTEIYFKMLDLSAQYFWIASSEIHQREVGDSIKSKICGLAWEISDLIRKEDSVQFADQTLRVLMSNEYSSATERHREMDVLLEKLGKVVNPKFQKISKELGEANLLRIGFGDRSPTQSTTPAFML</sequence>
<feature type="transmembrane region" description="Helical" evidence="1">
    <location>
        <begin position="36"/>
        <end position="57"/>
    </location>
</feature>
<comment type="caution">
    <text evidence="2">The sequence shown here is derived from an EMBL/GenBank/DDBJ whole genome shotgun (WGS) entry which is preliminary data.</text>
</comment>
<evidence type="ECO:0000313" key="2">
    <source>
        <dbReference type="EMBL" id="MFB2717983.1"/>
    </source>
</evidence>
<evidence type="ECO:0000256" key="1">
    <source>
        <dbReference type="SAM" id="Phobius"/>
    </source>
</evidence>
<dbReference type="RefSeq" id="WP_374816348.1">
    <property type="nucleotide sequence ID" value="NZ_JBHFLD010000100.1"/>
</dbReference>
<keyword evidence="1" id="KW-1133">Transmembrane helix</keyword>
<feature type="non-terminal residue" evidence="2">
    <location>
        <position position="1"/>
    </location>
</feature>
<keyword evidence="3" id="KW-1185">Reference proteome</keyword>
<reference evidence="2 3" key="1">
    <citation type="submission" date="2024-09" db="EMBL/GenBank/DDBJ databases">
        <title>Draft genome sequences of 6 high pH adapted Marinobacter shengliensis sp. isolated from Mariana forearc serpentinite mud volcanoes.</title>
        <authorList>
            <person name="Elkassas S."/>
            <person name="Serres M."/>
            <person name="Michael N."/>
            <person name="Amina P."/>
            <person name="Teodora Z."/>
            <person name="Julie H."/>
        </authorList>
    </citation>
    <scope>NUCLEOTIDE SEQUENCE [LARGE SCALE GENOMIC DNA]</scope>
    <source>
        <strain evidence="2 3">EB4</strain>
    </source>
</reference>
<gene>
    <name evidence="2" type="ORF">ACE05E_21190</name>
</gene>
<organism evidence="2 3">
    <name type="scientific">Marinobacter shengliensis</name>
    <dbReference type="NCBI Taxonomy" id="1389223"/>
    <lineage>
        <taxon>Bacteria</taxon>
        <taxon>Pseudomonadati</taxon>
        <taxon>Pseudomonadota</taxon>
        <taxon>Gammaproteobacteria</taxon>
        <taxon>Pseudomonadales</taxon>
        <taxon>Marinobacteraceae</taxon>
        <taxon>Marinobacter</taxon>
    </lineage>
</organism>
<keyword evidence="1" id="KW-0472">Membrane</keyword>
<keyword evidence="1" id="KW-0812">Transmembrane</keyword>
<name>A0ABV4WCS8_9GAMM</name>
<protein>
    <submittedName>
        <fullName evidence="2">Uncharacterized protein</fullName>
    </submittedName>
</protein>